<feature type="transmembrane region" description="Helical" evidence="6">
    <location>
        <begin position="181"/>
        <end position="209"/>
    </location>
</feature>
<evidence type="ECO:0000256" key="5">
    <source>
        <dbReference type="ARBA" id="ARBA00023136"/>
    </source>
</evidence>
<comment type="similarity">
    <text evidence="2">Belongs to the TerC family.</text>
</comment>
<feature type="transmembrane region" description="Helical" evidence="6">
    <location>
        <begin position="71"/>
        <end position="93"/>
    </location>
</feature>
<evidence type="ECO:0000256" key="2">
    <source>
        <dbReference type="ARBA" id="ARBA00007511"/>
    </source>
</evidence>
<reference evidence="7" key="1">
    <citation type="submission" date="2020-12" db="EMBL/GenBank/DDBJ databases">
        <title>Clostridium thailandense sp. nov., a novel acetogenic bacterium isolated from peat land soil in Thailand.</title>
        <authorList>
            <person name="Chaikitkaew S."/>
            <person name="Birkeland N.K."/>
        </authorList>
    </citation>
    <scope>NUCLEOTIDE SEQUENCE</scope>
    <source>
        <strain evidence="7">DSM 17425</strain>
    </source>
</reference>
<protein>
    <submittedName>
        <fullName evidence="7">TerC/Alx family metal homeostasis membrane protein</fullName>
    </submittedName>
</protein>
<keyword evidence="8" id="KW-1185">Reference proteome</keyword>
<keyword evidence="5 6" id="KW-0472">Membrane</keyword>
<dbReference type="PANTHER" id="PTHR30238:SF0">
    <property type="entry name" value="THYLAKOID MEMBRANE PROTEIN TERC, CHLOROPLASTIC"/>
    <property type="match status" value="1"/>
</dbReference>
<dbReference type="AlphaFoldDB" id="A0A934M4B7"/>
<proteinExistence type="inferred from homology"/>
<feature type="transmembrane region" description="Helical" evidence="6">
    <location>
        <begin position="7"/>
        <end position="28"/>
    </location>
</feature>
<comment type="subcellular location">
    <subcellularLocation>
        <location evidence="1">Membrane</location>
        <topology evidence="1">Multi-pass membrane protein</topology>
    </subcellularLocation>
</comment>
<evidence type="ECO:0000256" key="3">
    <source>
        <dbReference type="ARBA" id="ARBA00022692"/>
    </source>
</evidence>
<dbReference type="Proteomes" id="UP000622687">
    <property type="component" value="Unassembled WGS sequence"/>
</dbReference>
<keyword evidence="4 6" id="KW-1133">Transmembrane helix</keyword>
<dbReference type="NCBIfam" id="TIGR03718">
    <property type="entry name" value="R_switched_Alx"/>
    <property type="match status" value="1"/>
</dbReference>
<accession>A0A934M4B7</accession>
<evidence type="ECO:0000256" key="1">
    <source>
        <dbReference type="ARBA" id="ARBA00004141"/>
    </source>
</evidence>
<evidence type="ECO:0000256" key="4">
    <source>
        <dbReference type="ARBA" id="ARBA00022989"/>
    </source>
</evidence>
<evidence type="ECO:0000256" key="6">
    <source>
        <dbReference type="SAM" id="Phobius"/>
    </source>
</evidence>
<feature type="transmembrane region" description="Helical" evidence="6">
    <location>
        <begin position="221"/>
        <end position="239"/>
    </location>
</feature>
<dbReference type="InterPro" id="IPR022369">
    <property type="entry name" value="Integral_membrane_TerC_rswitch"/>
</dbReference>
<feature type="transmembrane region" description="Helical" evidence="6">
    <location>
        <begin position="40"/>
        <end position="59"/>
    </location>
</feature>
<dbReference type="EMBL" id="JAEEGB010000006">
    <property type="protein sequence ID" value="MBI6872443.1"/>
    <property type="molecule type" value="Genomic_DNA"/>
</dbReference>
<evidence type="ECO:0000313" key="7">
    <source>
        <dbReference type="EMBL" id="MBI6872443.1"/>
    </source>
</evidence>
<dbReference type="PANTHER" id="PTHR30238">
    <property type="entry name" value="MEMBRANE BOUND PREDICTED REDOX MODULATOR"/>
    <property type="match status" value="1"/>
</dbReference>
<name>A0A934M4B7_9CLOT</name>
<keyword evidence="3 6" id="KW-0812">Transmembrane</keyword>
<dbReference type="RefSeq" id="WP_211141944.1">
    <property type="nucleotide sequence ID" value="NZ_JAEEGB010000006.1"/>
</dbReference>
<gene>
    <name evidence="7" type="ORF">I6U51_06935</name>
</gene>
<feature type="transmembrane region" description="Helical" evidence="6">
    <location>
        <begin position="149"/>
        <end position="169"/>
    </location>
</feature>
<dbReference type="Pfam" id="PF03741">
    <property type="entry name" value="TerC"/>
    <property type="match status" value="1"/>
</dbReference>
<dbReference type="GO" id="GO:0016020">
    <property type="term" value="C:membrane"/>
    <property type="evidence" value="ECO:0007669"/>
    <property type="project" value="UniProtKB-SubCell"/>
</dbReference>
<feature type="transmembrane region" description="Helical" evidence="6">
    <location>
        <begin position="245"/>
        <end position="266"/>
    </location>
</feature>
<dbReference type="InterPro" id="IPR005496">
    <property type="entry name" value="Integral_membrane_TerC"/>
</dbReference>
<comment type="caution">
    <text evidence="7">The sequence shown here is derived from an EMBL/GenBank/DDBJ whole genome shotgun (WGS) entry which is preliminary data.</text>
</comment>
<sequence>MSTRKHLLKFLFITLVALMVNIAIWYYMGSEKALEFLGGYIIELSLSVDNLFLFLLIFSSFGIKPNYQKRILNYGIIGAIILRLIFVVLGIAIVNSFKWVLYVFGVLLIVSGLKIILNKDEDVSFENSKLIKLLKKMIPVTKELHEEKFFVRINSVLHATPLFALLFLIEGSDLLFAIDSIPAIFAITTNPFIIYTSNILAILGLRNLYFLLEKLHSTFEYVKYGVGVILIFTGIKLGISFKYHIPVGVSILIIVSILVISILISISINKRRNPRKEGSAK</sequence>
<evidence type="ECO:0000313" key="8">
    <source>
        <dbReference type="Proteomes" id="UP000622687"/>
    </source>
</evidence>
<feature type="transmembrane region" description="Helical" evidence="6">
    <location>
        <begin position="99"/>
        <end position="117"/>
    </location>
</feature>
<organism evidence="7 8">
    <name type="scientific">Clostridium aciditolerans</name>
    <dbReference type="NCBI Taxonomy" id="339861"/>
    <lineage>
        <taxon>Bacteria</taxon>
        <taxon>Bacillati</taxon>
        <taxon>Bacillota</taxon>
        <taxon>Clostridia</taxon>
        <taxon>Eubacteriales</taxon>
        <taxon>Clostridiaceae</taxon>
        <taxon>Clostridium</taxon>
    </lineage>
</organism>